<dbReference type="PANTHER" id="PTHR42800">
    <property type="entry name" value="EXOINULINASE INUD (AFU_ORTHOLOGUE AFUA_5G00480)"/>
    <property type="match status" value="1"/>
</dbReference>
<dbReference type="Pfam" id="PF00251">
    <property type="entry name" value="Glyco_hydro_32N"/>
    <property type="match status" value="1"/>
</dbReference>
<protein>
    <submittedName>
        <fullName evidence="5">Glycoside hydrolase family 32 protein</fullName>
    </submittedName>
</protein>
<comment type="similarity">
    <text evidence="1">Belongs to the glycosyl hydrolase 32 family.</text>
</comment>
<dbReference type="GO" id="GO:0004575">
    <property type="term" value="F:sucrose alpha-glucosidase activity"/>
    <property type="evidence" value="ECO:0007669"/>
    <property type="project" value="TreeGrafter"/>
</dbReference>
<keyword evidence="6" id="KW-1185">Reference proteome</keyword>
<dbReference type="GO" id="GO:0005987">
    <property type="term" value="P:sucrose catabolic process"/>
    <property type="evidence" value="ECO:0007669"/>
    <property type="project" value="TreeGrafter"/>
</dbReference>
<keyword evidence="3" id="KW-0326">Glycosidase</keyword>
<name>A0AB34G3F0_9HYPO</name>
<dbReference type="Proteomes" id="UP001163105">
    <property type="component" value="Unassembled WGS sequence"/>
</dbReference>
<dbReference type="InterPro" id="IPR013148">
    <property type="entry name" value="Glyco_hydro_32_N"/>
</dbReference>
<comment type="caution">
    <text evidence="5">The sequence shown here is derived from an EMBL/GenBank/DDBJ whole genome shotgun (WGS) entry which is preliminary data.</text>
</comment>
<evidence type="ECO:0000259" key="4">
    <source>
        <dbReference type="Pfam" id="PF00251"/>
    </source>
</evidence>
<dbReference type="EMBL" id="JAQHRD010000001">
    <property type="protein sequence ID" value="KAJ6445247.1"/>
    <property type="molecule type" value="Genomic_DNA"/>
</dbReference>
<reference evidence="5" key="1">
    <citation type="submission" date="2023-01" db="EMBL/GenBank/DDBJ databases">
        <title>The growth and conidiation of Purpureocillium lavendulum are regulated by nitrogen source and histone H3K14 acetylation.</title>
        <authorList>
            <person name="Tang P."/>
            <person name="Han J."/>
            <person name="Zhang C."/>
            <person name="Tang P."/>
            <person name="Qi F."/>
            <person name="Zhang K."/>
            <person name="Liang L."/>
        </authorList>
    </citation>
    <scope>NUCLEOTIDE SEQUENCE</scope>
    <source>
        <strain evidence="5">YMF1.00683</strain>
    </source>
</reference>
<dbReference type="Gene3D" id="2.115.10.20">
    <property type="entry name" value="Glycosyl hydrolase domain, family 43"/>
    <property type="match status" value="1"/>
</dbReference>
<dbReference type="InterPro" id="IPR001362">
    <property type="entry name" value="Glyco_hydro_32"/>
</dbReference>
<dbReference type="GO" id="GO:0005737">
    <property type="term" value="C:cytoplasm"/>
    <property type="evidence" value="ECO:0007669"/>
    <property type="project" value="TreeGrafter"/>
</dbReference>
<evidence type="ECO:0000256" key="1">
    <source>
        <dbReference type="ARBA" id="ARBA00009902"/>
    </source>
</evidence>
<keyword evidence="2 5" id="KW-0378">Hydrolase</keyword>
<sequence length="336" mass="37267">MLNHPYDCEGVFTGCWLPQTKASEKLLRVAYSSVKHLPFHWSTPPYPRQAAGLSVAMSCDGGITWEKSAQNPVLLGEPADLCVTGFRDPFVFELRSVSNKTDKNTTASYGLISGGIEGSGPNAFLYKVDHHNPENWEYIGPLVNVPLRFQPSSKWSGNYGVNWECVNFVTLDAGSESRHFLILGAEGDVDRGHLRHERYNSDVPSRTIRAQLWMSGELTATTGGMEFRHQHGGYFDHGPYYAANSFQDPVTKRCIVYGWIPEEDISVEAAKAKGWNGSLALPREIFLLKIGNVETSMDLSEVYPFETKSEADGSTTIFTLGIRPIGYETPATAIFD</sequence>
<dbReference type="SMART" id="SM00640">
    <property type="entry name" value="Glyco_32"/>
    <property type="match status" value="1"/>
</dbReference>
<evidence type="ECO:0000313" key="5">
    <source>
        <dbReference type="EMBL" id="KAJ6445247.1"/>
    </source>
</evidence>
<dbReference type="PANTHER" id="PTHR42800:SF3">
    <property type="entry name" value="GLYCOSYL HYDROLASE FAMILY 32 N-TERMINAL DOMAIN-CONTAINING PROTEIN"/>
    <property type="match status" value="1"/>
</dbReference>
<dbReference type="InterPro" id="IPR023296">
    <property type="entry name" value="Glyco_hydro_beta-prop_sf"/>
</dbReference>
<evidence type="ECO:0000313" key="6">
    <source>
        <dbReference type="Proteomes" id="UP001163105"/>
    </source>
</evidence>
<organism evidence="5 6">
    <name type="scientific">Purpureocillium lavendulum</name>
    <dbReference type="NCBI Taxonomy" id="1247861"/>
    <lineage>
        <taxon>Eukaryota</taxon>
        <taxon>Fungi</taxon>
        <taxon>Dikarya</taxon>
        <taxon>Ascomycota</taxon>
        <taxon>Pezizomycotina</taxon>
        <taxon>Sordariomycetes</taxon>
        <taxon>Hypocreomycetidae</taxon>
        <taxon>Hypocreales</taxon>
        <taxon>Ophiocordycipitaceae</taxon>
        <taxon>Purpureocillium</taxon>
    </lineage>
</organism>
<evidence type="ECO:0000256" key="2">
    <source>
        <dbReference type="ARBA" id="ARBA00022801"/>
    </source>
</evidence>
<evidence type="ECO:0000256" key="3">
    <source>
        <dbReference type="ARBA" id="ARBA00023295"/>
    </source>
</evidence>
<feature type="domain" description="Glycosyl hydrolase family 32 N-terminal" evidence="4">
    <location>
        <begin position="4"/>
        <end position="287"/>
    </location>
</feature>
<dbReference type="SUPFAM" id="SSF75005">
    <property type="entry name" value="Arabinanase/levansucrase/invertase"/>
    <property type="match status" value="1"/>
</dbReference>
<dbReference type="CDD" id="cd18621">
    <property type="entry name" value="GH32_XdINV-like"/>
    <property type="match status" value="1"/>
</dbReference>
<gene>
    <name evidence="5" type="primary">INV</name>
    <name evidence="5" type="ORF">O9K51_00006</name>
</gene>
<proteinExistence type="inferred from homology"/>
<accession>A0AB34G3F0</accession>
<dbReference type="AlphaFoldDB" id="A0AB34G3F0"/>